<accession>A0A0K9XJH8</accession>
<evidence type="ECO:0000256" key="5">
    <source>
        <dbReference type="ARBA" id="ARBA00034496"/>
    </source>
</evidence>
<dbReference type="PANTHER" id="PTHR47366">
    <property type="entry name" value="TWO-ON-TWO HEMOGLOBIN-3"/>
    <property type="match status" value="1"/>
</dbReference>
<dbReference type="RefSeq" id="WP_049715563.1">
    <property type="nucleotide sequence ID" value="NZ_LFXA01000004.1"/>
</dbReference>
<name>A0A0K9XJH8_9ACTN</name>
<dbReference type="InterPro" id="IPR009050">
    <property type="entry name" value="Globin-like_sf"/>
</dbReference>
<evidence type="ECO:0000256" key="2">
    <source>
        <dbReference type="ARBA" id="ARBA00022617"/>
    </source>
</evidence>
<dbReference type="CDD" id="cd14775">
    <property type="entry name" value="TrHb2_O-like"/>
    <property type="match status" value="1"/>
</dbReference>
<proteinExistence type="inferred from homology"/>
<dbReference type="GO" id="GO:0020037">
    <property type="term" value="F:heme binding"/>
    <property type="evidence" value="ECO:0007669"/>
    <property type="project" value="InterPro"/>
</dbReference>
<dbReference type="OrthoDB" id="9798157at2"/>
<protein>
    <submittedName>
        <fullName evidence="7">Oxidoreductase</fullName>
    </submittedName>
</protein>
<dbReference type="AlphaFoldDB" id="A0A0K9XJH8"/>
<evidence type="ECO:0000256" key="3">
    <source>
        <dbReference type="ARBA" id="ARBA00022723"/>
    </source>
</evidence>
<dbReference type="GO" id="GO:0046872">
    <property type="term" value="F:metal ion binding"/>
    <property type="evidence" value="ECO:0007669"/>
    <property type="project" value="UniProtKB-KW"/>
</dbReference>
<keyword evidence="2 6" id="KW-0349">Heme</keyword>
<dbReference type="Gene3D" id="1.10.490.10">
    <property type="entry name" value="Globins"/>
    <property type="match status" value="1"/>
</dbReference>
<dbReference type="InterPro" id="IPR012292">
    <property type="entry name" value="Globin/Proto"/>
</dbReference>
<feature type="binding site" description="distal binding residue" evidence="6">
    <location>
        <position position="73"/>
    </location>
    <ligand>
        <name>heme</name>
        <dbReference type="ChEBI" id="CHEBI:30413"/>
    </ligand>
    <ligandPart>
        <name>Fe</name>
        <dbReference type="ChEBI" id="CHEBI:18248"/>
    </ligandPart>
</feature>
<dbReference type="EMBL" id="LFXA01000004">
    <property type="protein sequence ID" value="KNB52802.1"/>
    <property type="molecule type" value="Genomic_DNA"/>
</dbReference>
<feature type="binding site" description="distal binding residue" evidence="6">
    <location>
        <position position="49"/>
    </location>
    <ligand>
        <name>heme</name>
        <dbReference type="ChEBI" id="CHEBI:30413"/>
    </ligand>
    <ligandPart>
        <name>Fe</name>
        <dbReference type="ChEBI" id="CHEBI:18248"/>
    </ligandPart>
</feature>
<evidence type="ECO:0000256" key="4">
    <source>
        <dbReference type="ARBA" id="ARBA00023004"/>
    </source>
</evidence>
<dbReference type="GO" id="GO:0005344">
    <property type="term" value="F:oxygen carrier activity"/>
    <property type="evidence" value="ECO:0007669"/>
    <property type="project" value="InterPro"/>
</dbReference>
<dbReference type="SUPFAM" id="SSF46458">
    <property type="entry name" value="Globin-like"/>
    <property type="match status" value="1"/>
</dbReference>
<dbReference type="STRING" id="1678637.AC230_09170"/>
<gene>
    <name evidence="7" type="ORF">AC230_09170</name>
</gene>
<dbReference type="InterPro" id="IPR001486">
    <property type="entry name" value="Hemoglobin_trunc"/>
</dbReference>
<keyword evidence="3 6" id="KW-0479">Metal-binding</keyword>
<evidence type="ECO:0000313" key="8">
    <source>
        <dbReference type="Proteomes" id="UP000037288"/>
    </source>
</evidence>
<comment type="caution">
    <text evidence="7">The sequence shown here is derived from an EMBL/GenBank/DDBJ whole genome shotgun (WGS) entry which is preliminary data.</text>
</comment>
<dbReference type="PANTHER" id="PTHR47366:SF1">
    <property type="entry name" value="TWO-ON-TWO HEMOGLOBIN-3"/>
    <property type="match status" value="1"/>
</dbReference>
<evidence type="ECO:0000256" key="6">
    <source>
        <dbReference type="PIRSR" id="PIRSR601486-1"/>
    </source>
</evidence>
<keyword evidence="8" id="KW-1185">Reference proteome</keyword>
<dbReference type="GO" id="GO:0019825">
    <property type="term" value="F:oxygen binding"/>
    <property type="evidence" value="ECO:0007669"/>
    <property type="project" value="InterPro"/>
</dbReference>
<dbReference type="PATRIC" id="fig|1678637.3.peg.1983"/>
<keyword evidence="1" id="KW-0813">Transport</keyword>
<reference evidence="8" key="1">
    <citation type="submission" date="2015-07" db="EMBL/GenBank/DDBJ databases">
        <title>Draft genome sequence of Streptomyces sp. CMAA 1322, a bacterium isolated from Caatinga biome, from dry forest semiarid of Brazil.</title>
        <authorList>
            <person name="Santos S.N."/>
            <person name="Gacesa R."/>
            <person name="Taketani R.G."/>
            <person name="Long P.F."/>
            <person name="Melo I.S."/>
        </authorList>
    </citation>
    <scope>NUCLEOTIDE SEQUENCE [LARGE SCALE GENOMIC DNA]</scope>
    <source>
        <strain evidence="8">CMAA 1322</strain>
    </source>
</reference>
<comment type="similarity">
    <text evidence="5">Belongs to the truncated hemoglobin family. Group II subfamily.</text>
</comment>
<sequence>MADSVPTMYEWMGGAEVLEKLTEEFYSKVRKDDLLAPLFARMADDHPQHVATFLGEVFGGPAKYTEEHGGYPHMLSRHLGRQIKPEQRARWVELMLEAADTVGLPQDAEFRSAFTSYIEFGSRRAMANSQKDAELGSRTTIKIWGWGEAPPGSD</sequence>
<evidence type="ECO:0000313" key="7">
    <source>
        <dbReference type="EMBL" id="KNB52802.1"/>
    </source>
</evidence>
<organism evidence="7 8">
    <name type="scientific">Streptomyces caatingaensis</name>
    <dbReference type="NCBI Taxonomy" id="1678637"/>
    <lineage>
        <taxon>Bacteria</taxon>
        <taxon>Bacillati</taxon>
        <taxon>Actinomycetota</taxon>
        <taxon>Actinomycetes</taxon>
        <taxon>Kitasatosporales</taxon>
        <taxon>Streptomycetaceae</taxon>
        <taxon>Streptomyces</taxon>
    </lineage>
</organism>
<dbReference type="Pfam" id="PF01152">
    <property type="entry name" value="Bac_globin"/>
    <property type="match status" value="1"/>
</dbReference>
<dbReference type="InterPro" id="IPR044203">
    <property type="entry name" value="GlbO/GLB3-like"/>
</dbReference>
<evidence type="ECO:0000256" key="1">
    <source>
        <dbReference type="ARBA" id="ARBA00022448"/>
    </source>
</evidence>
<keyword evidence="4 6" id="KW-0408">Iron</keyword>
<dbReference type="Proteomes" id="UP000037288">
    <property type="component" value="Unassembled WGS sequence"/>
</dbReference>